<name>V4L4F2_EUTSA</name>
<dbReference type="InterPro" id="IPR003340">
    <property type="entry name" value="B3_DNA-bd"/>
</dbReference>
<dbReference type="Gramene" id="ESQ38509">
    <property type="protein sequence ID" value="ESQ38509"/>
    <property type="gene ID" value="EUTSA_v10029137mg"/>
</dbReference>
<feature type="compositionally biased region" description="Polar residues" evidence="6">
    <location>
        <begin position="11"/>
        <end position="20"/>
    </location>
</feature>
<evidence type="ECO:0000256" key="1">
    <source>
        <dbReference type="ARBA" id="ARBA00004123"/>
    </source>
</evidence>
<evidence type="ECO:0000256" key="5">
    <source>
        <dbReference type="ARBA" id="ARBA00023242"/>
    </source>
</evidence>
<dbReference type="EMBL" id="KI517537">
    <property type="protein sequence ID" value="ESQ38509.1"/>
    <property type="molecule type" value="Genomic_DNA"/>
</dbReference>
<feature type="compositionally biased region" description="Basic and acidic residues" evidence="6">
    <location>
        <begin position="188"/>
        <end position="210"/>
    </location>
</feature>
<evidence type="ECO:0000256" key="2">
    <source>
        <dbReference type="ARBA" id="ARBA00023015"/>
    </source>
</evidence>
<sequence length="436" mass="50111">MAKSKLLHPQSFHTLVPSNNNDDEELPRKKKLKKNRLDEKVSNEEEEDMESLMEVEKKKKQSPKPKRRAVSYASYSPCHKRLVTFTLPSDYVKISSLTLPKPFLRENGINKPEKKIYLLGKDGTKWPTSLLKDNKGIMSLGSGWKDFVKANGLETGFTLKLMWEGTTPSFSLWSSESASDVEEEEEFSKDPSKIEKMRQDENKKEERQRDSTPSSQKQFVTITITPDNLRKNRLRFPKQFVKENSMNKPGMIYLLRKDGTKWMVNLVQERDGRMSLGSGWRVFAEANDLKPGESFTLEAFFEDTTPMVRFIRTECNNSEASKKESVSKEDTETRNRNTEQFVTLTLIPDDVRACKLHLPSQFMKANGINRLGKITLLGENKMEWPAYLLSTRDGTVALEYGWDGFCEANGVKLGEDFTLEFIYEQGTVTVLRFCSK</sequence>
<reference evidence="8 9" key="1">
    <citation type="journal article" date="2013" name="Front. Plant Sci.">
        <title>The Reference Genome of the Halophytic Plant Eutrema salsugineum.</title>
        <authorList>
            <person name="Yang R."/>
            <person name="Jarvis D.E."/>
            <person name="Chen H."/>
            <person name="Beilstein M.A."/>
            <person name="Grimwood J."/>
            <person name="Jenkins J."/>
            <person name="Shu S."/>
            <person name="Prochnik S."/>
            <person name="Xin M."/>
            <person name="Ma C."/>
            <person name="Schmutz J."/>
            <person name="Wing R.A."/>
            <person name="Mitchell-Olds T."/>
            <person name="Schumaker K.S."/>
            <person name="Wang X."/>
        </authorList>
    </citation>
    <scope>NUCLEOTIDE SEQUENCE [LARGE SCALE GENOMIC DNA]</scope>
</reference>
<feature type="region of interest" description="Disordered" evidence="6">
    <location>
        <begin position="174"/>
        <end position="218"/>
    </location>
</feature>
<dbReference type="GO" id="GO:0003677">
    <property type="term" value="F:DNA binding"/>
    <property type="evidence" value="ECO:0007669"/>
    <property type="project" value="UniProtKB-KW"/>
</dbReference>
<dbReference type="GO" id="GO:0005634">
    <property type="term" value="C:nucleus"/>
    <property type="evidence" value="ECO:0007669"/>
    <property type="project" value="UniProtKB-SubCell"/>
</dbReference>
<dbReference type="Proteomes" id="UP000030689">
    <property type="component" value="Unassembled WGS sequence"/>
</dbReference>
<evidence type="ECO:0000256" key="3">
    <source>
        <dbReference type="ARBA" id="ARBA00023125"/>
    </source>
</evidence>
<keyword evidence="3" id="KW-0238">DNA-binding</keyword>
<dbReference type="InterPro" id="IPR039218">
    <property type="entry name" value="REM_fam"/>
</dbReference>
<evidence type="ECO:0000259" key="7">
    <source>
        <dbReference type="PROSITE" id="PS50863"/>
    </source>
</evidence>
<accession>V4L4F2</accession>
<dbReference type="OMA" id="RSEEYHE"/>
<dbReference type="AlphaFoldDB" id="V4L4F2"/>
<dbReference type="Gene3D" id="2.40.330.10">
    <property type="entry name" value="DNA-binding pseudobarrel domain"/>
    <property type="match status" value="3"/>
</dbReference>
<evidence type="ECO:0000313" key="8">
    <source>
        <dbReference type="EMBL" id="ESQ38509.1"/>
    </source>
</evidence>
<dbReference type="Pfam" id="PF02362">
    <property type="entry name" value="B3"/>
    <property type="match status" value="3"/>
</dbReference>
<dbReference type="KEGG" id="eus:EUTSA_v10029137mg"/>
<gene>
    <name evidence="8" type="ORF">EUTSA_v10029137mg</name>
</gene>
<dbReference type="PANTHER" id="PTHR31674:SF41">
    <property type="entry name" value="B3 DOMAIN-CONTAINING PROTEIN REM-LIKE 1-RELATED"/>
    <property type="match status" value="1"/>
</dbReference>
<keyword evidence="4" id="KW-0804">Transcription</keyword>
<keyword evidence="2" id="KW-0805">Transcription regulation</keyword>
<protein>
    <recommendedName>
        <fullName evidence="7">TF-B3 domain-containing protein</fullName>
    </recommendedName>
</protein>
<organism evidence="8 9">
    <name type="scientific">Eutrema salsugineum</name>
    <name type="common">Saltwater cress</name>
    <name type="synonym">Sisymbrium salsugineum</name>
    <dbReference type="NCBI Taxonomy" id="72664"/>
    <lineage>
        <taxon>Eukaryota</taxon>
        <taxon>Viridiplantae</taxon>
        <taxon>Streptophyta</taxon>
        <taxon>Embryophyta</taxon>
        <taxon>Tracheophyta</taxon>
        <taxon>Spermatophyta</taxon>
        <taxon>Magnoliopsida</taxon>
        <taxon>eudicotyledons</taxon>
        <taxon>Gunneridae</taxon>
        <taxon>Pentapetalae</taxon>
        <taxon>rosids</taxon>
        <taxon>malvids</taxon>
        <taxon>Brassicales</taxon>
        <taxon>Brassicaceae</taxon>
        <taxon>Eutremeae</taxon>
        <taxon>Eutrema</taxon>
    </lineage>
</organism>
<comment type="subcellular location">
    <subcellularLocation>
        <location evidence="1">Nucleus</location>
    </subcellularLocation>
</comment>
<dbReference type="SUPFAM" id="SSF101936">
    <property type="entry name" value="DNA-binding pseudobarrel domain"/>
    <property type="match status" value="3"/>
</dbReference>
<feature type="domain" description="TF-B3" evidence="7">
    <location>
        <begin position="82"/>
        <end position="176"/>
    </location>
</feature>
<dbReference type="CDD" id="cd10017">
    <property type="entry name" value="B3_DNA"/>
    <property type="match status" value="3"/>
</dbReference>
<feature type="region of interest" description="Disordered" evidence="6">
    <location>
        <begin position="1"/>
        <end position="71"/>
    </location>
</feature>
<feature type="domain" description="TF-B3" evidence="7">
    <location>
        <begin position="341"/>
        <end position="436"/>
    </location>
</feature>
<evidence type="ECO:0000313" key="9">
    <source>
        <dbReference type="Proteomes" id="UP000030689"/>
    </source>
</evidence>
<keyword evidence="5" id="KW-0539">Nucleus</keyword>
<evidence type="ECO:0000256" key="6">
    <source>
        <dbReference type="SAM" id="MobiDB-lite"/>
    </source>
</evidence>
<dbReference type="PROSITE" id="PS50863">
    <property type="entry name" value="B3"/>
    <property type="match status" value="3"/>
</dbReference>
<feature type="compositionally biased region" description="Acidic residues" evidence="6">
    <location>
        <begin position="44"/>
        <end position="53"/>
    </location>
</feature>
<feature type="domain" description="TF-B3" evidence="7">
    <location>
        <begin position="219"/>
        <end position="314"/>
    </location>
</feature>
<proteinExistence type="predicted"/>
<dbReference type="PANTHER" id="PTHR31674">
    <property type="entry name" value="B3 DOMAIN-CONTAINING PROTEIN REM-LIKE 3-RELATED"/>
    <property type="match status" value="1"/>
</dbReference>
<evidence type="ECO:0000256" key="4">
    <source>
        <dbReference type="ARBA" id="ARBA00023163"/>
    </source>
</evidence>
<feature type="compositionally biased region" description="Basic residues" evidence="6">
    <location>
        <begin position="58"/>
        <end position="69"/>
    </location>
</feature>
<dbReference type="OrthoDB" id="1109907at2759"/>
<dbReference type="InterPro" id="IPR015300">
    <property type="entry name" value="DNA-bd_pseudobarrel_sf"/>
</dbReference>
<dbReference type="SMART" id="SM01019">
    <property type="entry name" value="B3"/>
    <property type="match status" value="3"/>
</dbReference>
<keyword evidence="9" id="KW-1185">Reference proteome</keyword>